<feature type="domain" description="Ig-like" evidence="5">
    <location>
        <begin position="1"/>
        <end position="85"/>
    </location>
</feature>
<evidence type="ECO:0000256" key="4">
    <source>
        <dbReference type="ARBA" id="ARBA00023319"/>
    </source>
</evidence>
<keyword evidence="7" id="KW-1185">Reference proteome</keyword>
<dbReference type="Proteomes" id="UP001159428">
    <property type="component" value="Unassembled WGS sequence"/>
</dbReference>
<keyword evidence="2" id="KW-0677">Repeat</keyword>
<sequence length="275" mass="29012">PNVTVSPEVITVVEGSNLNLTCAASGKPNPSIKWIKVGSSDFLSNASLLTVVNVTRPRTANSRIQYQCIAGNGVETPAIATANIMVNCKYVGKIVIHYAPGGTKLISVPKNTTVLRQSLLTLTCQTDGSPEAKFHLYFNGRLIKTSGSGIFHVSVMSDGSYTCVPFNKVGVGENASVIVAAVDAPHVIVSPKVKTVVEGSNLNLTCSASGKPNPSIKWIKVGSFDFLSNASLLAVVNVTRPRTANSRIQYQCMASNGVETPVTATASIIVNCKYV</sequence>
<evidence type="ECO:0000256" key="1">
    <source>
        <dbReference type="ARBA" id="ARBA00022729"/>
    </source>
</evidence>
<gene>
    <name evidence="6" type="ORF">PMEA_00034329</name>
</gene>
<dbReference type="InterPro" id="IPR003598">
    <property type="entry name" value="Ig_sub2"/>
</dbReference>
<dbReference type="SUPFAM" id="SSF48726">
    <property type="entry name" value="Immunoglobulin"/>
    <property type="match status" value="3"/>
</dbReference>
<keyword evidence="3" id="KW-1015">Disulfide bond</keyword>
<feature type="non-terminal residue" evidence="6">
    <location>
        <position position="1"/>
    </location>
</feature>
<dbReference type="Pfam" id="PF13895">
    <property type="entry name" value="Ig_2"/>
    <property type="match status" value="1"/>
</dbReference>
<feature type="domain" description="Ig-like" evidence="5">
    <location>
        <begin position="185"/>
        <end position="269"/>
    </location>
</feature>
<dbReference type="SMART" id="SM00408">
    <property type="entry name" value="IGc2"/>
    <property type="match status" value="3"/>
</dbReference>
<reference evidence="6 7" key="1">
    <citation type="submission" date="2022-05" db="EMBL/GenBank/DDBJ databases">
        <authorList>
            <consortium name="Genoscope - CEA"/>
            <person name="William W."/>
        </authorList>
    </citation>
    <scope>NUCLEOTIDE SEQUENCE [LARGE SCALE GENOMIC DNA]</scope>
</reference>
<evidence type="ECO:0000256" key="2">
    <source>
        <dbReference type="ARBA" id="ARBA00022737"/>
    </source>
</evidence>
<evidence type="ECO:0000313" key="7">
    <source>
        <dbReference type="Proteomes" id="UP001159428"/>
    </source>
</evidence>
<dbReference type="InterPro" id="IPR036179">
    <property type="entry name" value="Ig-like_dom_sf"/>
</dbReference>
<dbReference type="SMART" id="SM00409">
    <property type="entry name" value="IG"/>
    <property type="match status" value="3"/>
</dbReference>
<dbReference type="InterPro" id="IPR051170">
    <property type="entry name" value="Neural/epithelial_adhesion"/>
</dbReference>
<dbReference type="PROSITE" id="PS50835">
    <property type="entry name" value="IG_LIKE"/>
    <property type="match status" value="2"/>
</dbReference>
<keyword evidence="4" id="KW-0393">Immunoglobulin domain</keyword>
<feature type="non-terminal residue" evidence="6">
    <location>
        <position position="275"/>
    </location>
</feature>
<comment type="caution">
    <text evidence="6">The sequence shown here is derived from an EMBL/GenBank/DDBJ whole genome shotgun (WGS) entry which is preliminary data.</text>
</comment>
<protein>
    <recommendedName>
        <fullName evidence="5">Ig-like domain-containing protein</fullName>
    </recommendedName>
</protein>
<evidence type="ECO:0000259" key="5">
    <source>
        <dbReference type="PROSITE" id="PS50835"/>
    </source>
</evidence>
<name>A0AAU9XXU6_9CNID</name>
<dbReference type="Pfam" id="PF13927">
    <property type="entry name" value="Ig_3"/>
    <property type="match status" value="2"/>
</dbReference>
<dbReference type="InterPro" id="IPR003599">
    <property type="entry name" value="Ig_sub"/>
</dbReference>
<dbReference type="InterPro" id="IPR013783">
    <property type="entry name" value="Ig-like_fold"/>
</dbReference>
<keyword evidence="1" id="KW-0732">Signal</keyword>
<accession>A0AAU9XXU6</accession>
<dbReference type="InterPro" id="IPR007110">
    <property type="entry name" value="Ig-like_dom"/>
</dbReference>
<dbReference type="Gene3D" id="2.60.40.10">
    <property type="entry name" value="Immunoglobulins"/>
    <property type="match status" value="3"/>
</dbReference>
<dbReference type="PANTHER" id="PTHR12231:SF253">
    <property type="entry name" value="DPR-INTERACTING PROTEIN ETA, ISOFORM B-RELATED"/>
    <property type="match status" value="1"/>
</dbReference>
<proteinExistence type="predicted"/>
<evidence type="ECO:0000256" key="3">
    <source>
        <dbReference type="ARBA" id="ARBA00023157"/>
    </source>
</evidence>
<organism evidence="6 7">
    <name type="scientific">Pocillopora meandrina</name>
    <dbReference type="NCBI Taxonomy" id="46732"/>
    <lineage>
        <taxon>Eukaryota</taxon>
        <taxon>Metazoa</taxon>
        <taxon>Cnidaria</taxon>
        <taxon>Anthozoa</taxon>
        <taxon>Hexacorallia</taxon>
        <taxon>Scleractinia</taxon>
        <taxon>Astrocoeniina</taxon>
        <taxon>Pocilloporidae</taxon>
        <taxon>Pocillopora</taxon>
    </lineage>
</organism>
<evidence type="ECO:0000313" key="6">
    <source>
        <dbReference type="EMBL" id="CAH3162624.1"/>
    </source>
</evidence>
<dbReference type="AlphaFoldDB" id="A0AAU9XXU6"/>
<dbReference type="PANTHER" id="PTHR12231">
    <property type="entry name" value="CTX-RELATED TYPE I TRANSMEMBRANE PROTEIN"/>
    <property type="match status" value="1"/>
</dbReference>
<dbReference type="EMBL" id="CALNXJ010000086">
    <property type="protein sequence ID" value="CAH3162624.1"/>
    <property type="molecule type" value="Genomic_DNA"/>
</dbReference>